<feature type="region of interest" description="Disordered" evidence="1">
    <location>
        <begin position="1"/>
        <end position="50"/>
    </location>
</feature>
<proteinExistence type="predicted"/>
<evidence type="ECO:0000313" key="4">
    <source>
        <dbReference type="EMBL" id="KAB7834151.1"/>
    </source>
</evidence>
<feature type="compositionally biased region" description="Basic and acidic residues" evidence="1">
    <location>
        <begin position="26"/>
        <end position="38"/>
    </location>
</feature>
<dbReference type="InterPro" id="IPR058488">
    <property type="entry name" value="DUF8175"/>
</dbReference>
<evidence type="ECO:0000313" key="5">
    <source>
        <dbReference type="Proteomes" id="UP000327000"/>
    </source>
</evidence>
<dbReference type="RefSeq" id="WP_152265825.1">
    <property type="nucleotide sequence ID" value="NZ_VOKX01000117.1"/>
</dbReference>
<reference evidence="4 5" key="1">
    <citation type="journal article" date="2019" name="Microb. Cell Fact.">
        <title>Exploring novel herbicidin analogues by transcriptional regulator overexpression and MS/MS molecular networking.</title>
        <authorList>
            <person name="Shi Y."/>
            <person name="Gu R."/>
            <person name="Li Y."/>
            <person name="Wang X."/>
            <person name="Ren W."/>
            <person name="Li X."/>
            <person name="Wang L."/>
            <person name="Xie Y."/>
            <person name="Hong B."/>
        </authorList>
    </citation>
    <scope>NUCLEOTIDE SEQUENCE [LARGE SCALE GENOMIC DNA]</scope>
    <source>
        <strain evidence="4 5">US-43</strain>
    </source>
</reference>
<keyword evidence="2" id="KW-0472">Membrane</keyword>
<dbReference type="OrthoDB" id="3209305at2"/>
<sequence length="289" mass="30495">MSLGDDGYRSGQGSGGDGGGYGGYDADDHHLTRTRLPEGEVDPYAPQRRPVRPSRNLITIVAVVVLLVAAIAFANRGGDKSSHGDDENSAKGGSSATAPSGVKPVEGKNGGIPSGFAHDEQGAQSAAANFAVLMGGDGMFKTDRRHAIVEAIYTPAAAAKLKQPQDDAYSPDFLKRLGLDSSGNPPQGKLFISRTVPVGTKVESYSEDTAKVSVWYSGLIGMAGAGSTDPVRTTWKTWTFTLRWTDGDWKVEDDNQRDGPAPVPQDMPAASAEDITKAVKEYGGFTYAR</sequence>
<name>A0A5N5VZ29_STRMB</name>
<feature type="transmembrane region" description="Helical" evidence="2">
    <location>
        <begin position="57"/>
        <end position="74"/>
    </location>
</feature>
<evidence type="ECO:0000256" key="2">
    <source>
        <dbReference type="SAM" id="Phobius"/>
    </source>
</evidence>
<comment type="caution">
    <text evidence="4">The sequence shown here is derived from an EMBL/GenBank/DDBJ whole genome shotgun (WGS) entry which is preliminary data.</text>
</comment>
<feature type="compositionally biased region" description="Gly residues" evidence="1">
    <location>
        <begin position="10"/>
        <end position="23"/>
    </location>
</feature>
<evidence type="ECO:0000256" key="1">
    <source>
        <dbReference type="SAM" id="MobiDB-lite"/>
    </source>
</evidence>
<gene>
    <name evidence="4" type="ORF">FRZ00_31365</name>
</gene>
<dbReference type="Proteomes" id="UP000327000">
    <property type="component" value="Unassembled WGS sequence"/>
</dbReference>
<feature type="domain" description="DUF8175" evidence="3">
    <location>
        <begin position="109"/>
        <end position="261"/>
    </location>
</feature>
<feature type="region of interest" description="Disordered" evidence="1">
    <location>
        <begin position="76"/>
        <end position="118"/>
    </location>
</feature>
<keyword evidence="2" id="KW-0812">Transmembrane</keyword>
<dbReference type="EMBL" id="VOKX01000117">
    <property type="protein sequence ID" value="KAB7834151.1"/>
    <property type="molecule type" value="Genomic_DNA"/>
</dbReference>
<keyword evidence="2" id="KW-1133">Transmembrane helix</keyword>
<dbReference type="Pfam" id="PF26526">
    <property type="entry name" value="DUF8175"/>
    <property type="match status" value="1"/>
</dbReference>
<feature type="compositionally biased region" description="Basic and acidic residues" evidence="1">
    <location>
        <begin position="77"/>
        <end position="89"/>
    </location>
</feature>
<protein>
    <recommendedName>
        <fullName evidence="3">DUF8175 domain-containing protein</fullName>
    </recommendedName>
</protein>
<keyword evidence="5" id="KW-1185">Reference proteome</keyword>
<evidence type="ECO:0000259" key="3">
    <source>
        <dbReference type="Pfam" id="PF26526"/>
    </source>
</evidence>
<feature type="region of interest" description="Disordered" evidence="1">
    <location>
        <begin position="250"/>
        <end position="270"/>
    </location>
</feature>
<accession>A0A5N5VZ29</accession>
<organism evidence="4 5">
    <name type="scientific">Streptomyces mobaraensis</name>
    <name type="common">Streptoverticillium mobaraense</name>
    <dbReference type="NCBI Taxonomy" id="35621"/>
    <lineage>
        <taxon>Bacteria</taxon>
        <taxon>Bacillati</taxon>
        <taxon>Actinomycetota</taxon>
        <taxon>Actinomycetes</taxon>
        <taxon>Kitasatosporales</taxon>
        <taxon>Streptomycetaceae</taxon>
        <taxon>Streptomyces</taxon>
    </lineage>
</organism>
<dbReference type="AlphaFoldDB" id="A0A5N5VZ29"/>